<accession>A0A1Q5PT42</accession>
<dbReference type="AlphaFoldDB" id="A0A1Q5PT42"/>
<dbReference type="STRING" id="156892.BM477_00855"/>
<name>A0A1Q5PT42_9ACTO</name>
<gene>
    <name evidence="4" type="ORF">BM477_00855</name>
</gene>
<dbReference type="RefSeq" id="WP_075360788.1">
    <property type="nucleotide sequence ID" value="NZ_MPDM01000001.1"/>
</dbReference>
<dbReference type="Gene3D" id="3.30.70.1880">
    <property type="entry name" value="Protein of unknown function DUF881"/>
    <property type="match status" value="1"/>
</dbReference>
<dbReference type="InterPro" id="IPR010273">
    <property type="entry name" value="DUF881"/>
</dbReference>
<keyword evidence="5" id="KW-1185">Reference proteome</keyword>
<dbReference type="PANTHER" id="PTHR37313:SF4">
    <property type="entry name" value="CONSERVED MEMBRANE PROTEIN-RELATED"/>
    <property type="match status" value="1"/>
</dbReference>
<dbReference type="Proteomes" id="UP000186465">
    <property type="component" value="Unassembled WGS sequence"/>
</dbReference>
<keyword evidence="3" id="KW-1133">Transmembrane helix</keyword>
<keyword evidence="2" id="KW-0175">Coiled coil</keyword>
<protein>
    <recommendedName>
        <fullName evidence="6">DUF881 domain-containing protein</fullName>
    </recommendedName>
</protein>
<proteinExistence type="inferred from homology"/>
<comment type="caution">
    <text evidence="4">The sequence shown here is derived from an EMBL/GenBank/DDBJ whole genome shotgun (WGS) entry which is preliminary data.</text>
</comment>
<dbReference type="GO" id="GO:0005886">
    <property type="term" value="C:plasma membrane"/>
    <property type="evidence" value="ECO:0007669"/>
    <property type="project" value="TreeGrafter"/>
</dbReference>
<reference evidence="5" key="1">
    <citation type="submission" date="2016-11" db="EMBL/GenBank/DDBJ databases">
        <title>Actinomyces gypaetusis sp. nov. isolated from Gypaetus barbatus in Qinghai Tibet Plateau China.</title>
        <authorList>
            <person name="Meng X."/>
        </authorList>
    </citation>
    <scope>NUCLEOTIDE SEQUENCE [LARGE SCALE GENOMIC DNA]</scope>
    <source>
        <strain evidence="5">DSM 15383</strain>
    </source>
</reference>
<evidence type="ECO:0000313" key="5">
    <source>
        <dbReference type="Proteomes" id="UP000186465"/>
    </source>
</evidence>
<dbReference type="Pfam" id="PF05949">
    <property type="entry name" value="DUF881"/>
    <property type="match status" value="1"/>
</dbReference>
<dbReference type="OrthoDB" id="3214641at2"/>
<evidence type="ECO:0000256" key="2">
    <source>
        <dbReference type="SAM" id="Coils"/>
    </source>
</evidence>
<feature type="transmembrane region" description="Helical" evidence="3">
    <location>
        <begin position="12"/>
        <end position="33"/>
    </location>
</feature>
<dbReference type="EMBL" id="MPDM01000001">
    <property type="protein sequence ID" value="OKL50550.1"/>
    <property type="molecule type" value="Genomic_DNA"/>
</dbReference>
<evidence type="ECO:0000256" key="1">
    <source>
        <dbReference type="ARBA" id="ARBA00009108"/>
    </source>
</evidence>
<keyword evidence="3" id="KW-0812">Transmembrane</keyword>
<feature type="coiled-coil region" evidence="2">
    <location>
        <begin position="57"/>
        <end position="84"/>
    </location>
</feature>
<comment type="similarity">
    <text evidence="1">Belongs to the UPF0749 family.</text>
</comment>
<sequence length="238" mass="26046">MESARKRQKFRPVQLITMLVMVVAGVLLSVSALNPGSEPRTRAGDLQASVLDQVQSVKKAEKHNAKLRKEVDSLIQNQENSKTQVTVNETLLSASKPVRGPGVVVQLTDAPVAEDASNPDIYVVHQQDVEAVMNALWSGRAEAMTVQGARVTLNSKIRCVGNVIYVDGEVFSPPYEIAAIGDPKSLQEALKQDDTLEIYQQYVKRYGLGYLEEVSDTLNFPAGTKQPTYMVASTLENS</sequence>
<dbReference type="PANTHER" id="PTHR37313">
    <property type="entry name" value="UPF0749 PROTEIN RV1825"/>
    <property type="match status" value="1"/>
</dbReference>
<evidence type="ECO:0008006" key="6">
    <source>
        <dbReference type="Google" id="ProtNLM"/>
    </source>
</evidence>
<organism evidence="4 5">
    <name type="scientific">Boudabousia marimammalium</name>
    <dbReference type="NCBI Taxonomy" id="156892"/>
    <lineage>
        <taxon>Bacteria</taxon>
        <taxon>Bacillati</taxon>
        <taxon>Actinomycetota</taxon>
        <taxon>Actinomycetes</taxon>
        <taxon>Actinomycetales</taxon>
        <taxon>Actinomycetaceae</taxon>
        <taxon>Boudabousia</taxon>
    </lineage>
</organism>
<keyword evidence="3" id="KW-0472">Membrane</keyword>
<evidence type="ECO:0000256" key="3">
    <source>
        <dbReference type="SAM" id="Phobius"/>
    </source>
</evidence>
<evidence type="ECO:0000313" key="4">
    <source>
        <dbReference type="EMBL" id="OKL50550.1"/>
    </source>
</evidence>